<reference evidence="6 7" key="1">
    <citation type="submission" date="2018-06" db="EMBL/GenBank/DDBJ databases">
        <title>Genomic Encyclopedia of Type Strains, Phase III (KMG-III): the genomes of soil and plant-associated and newly described type strains.</title>
        <authorList>
            <person name="Whitman W."/>
        </authorList>
    </citation>
    <scope>NUCLEOTIDE SEQUENCE [LARGE SCALE GENOMIC DNA]</scope>
    <source>
        <strain evidence="6 7">CECT 7646</strain>
    </source>
</reference>
<feature type="region of interest" description="Disordered" evidence="4">
    <location>
        <begin position="77"/>
        <end position="102"/>
    </location>
</feature>
<dbReference type="SUPFAM" id="SSF54001">
    <property type="entry name" value="Cysteine proteinases"/>
    <property type="match status" value="1"/>
</dbReference>
<name>A0A318SKH9_9BURK</name>
<dbReference type="Gene3D" id="3.90.70.20">
    <property type="match status" value="1"/>
</dbReference>
<keyword evidence="7" id="KW-1185">Reference proteome</keyword>
<dbReference type="Proteomes" id="UP000247540">
    <property type="component" value="Unassembled WGS sequence"/>
</dbReference>
<accession>A0A318SKH9</accession>
<gene>
    <name evidence="6" type="ORF">DFQ15_11735</name>
</gene>
<dbReference type="GO" id="GO:0006508">
    <property type="term" value="P:proteolysis"/>
    <property type="evidence" value="ECO:0007669"/>
    <property type="project" value="UniProtKB-KW"/>
</dbReference>
<protein>
    <submittedName>
        <fullName evidence="6">YopT-type cysteine protease-like protein</fullName>
    </submittedName>
</protein>
<evidence type="ECO:0000259" key="5">
    <source>
        <dbReference type="Pfam" id="PF03543"/>
    </source>
</evidence>
<evidence type="ECO:0000256" key="2">
    <source>
        <dbReference type="ARBA" id="ARBA00022801"/>
    </source>
</evidence>
<evidence type="ECO:0000256" key="4">
    <source>
        <dbReference type="SAM" id="MobiDB-lite"/>
    </source>
</evidence>
<dbReference type="NCBIfam" id="TIGR01586">
    <property type="entry name" value="yopT_cys_prot"/>
    <property type="match status" value="1"/>
</dbReference>
<keyword evidence="2" id="KW-0378">Hydrolase</keyword>
<evidence type="ECO:0000256" key="1">
    <source>
        <dbReference type="ARBA" id="ARBA00022670"/>
    </source>
</evidence>
<feature type="domain" description="Peptidase C58 YopT-type" evidence="5">
    <location>
        <begin position="99"/>
        <end position="287"/>
    </location>
</feature>
<sequence length="290" mass="30657">MDDCILGSLSTAHPVGYPLDGPVLDLSAQVPGASESAPGALRSFPKLSQALPALGLAIVPRGRSRIGILPDKTGGCASKPYADSSSSASSSSSPGSPARHSTSVFDYRTDELAGANVHGICVGLTAQWLLGLGNGASDRMTALMPERENHAVAAAQQQHYQDLKRSLRHQGATSAEADLRALNTMFHEAGLTPSEEVKKYEFGKPSSLSRLVKNITREDSKHLLSLYFAGGEAHTVATSASNGITTLFDPNYGEFTASSAEMTSLLQSLGNRYRYPNGQYLTTITTQTIS</sequence>
<comment type="caution">
    <text evidence="6">The sequence shown here is derived from an EMBL/GenBank/DDBJ whole genome shotgun (WGS) entry which is preliminary data.</text>
</comment>
<dbReference type="Pfam" id="PF03543">
    <property type="entry name" value="Peptidase_C58"/>
    <property type="match status" value="1"/>
</dbReference>
<dbReference type="AlphaFoldDB" id="A0A318SKH9"/>
<dbReference type="GO" id="GO:0004197">
    <property type="term" value="F:cysteine-type endopeptidase activity"/>
    <property type="evidence" value="ECO:0007669"/>
    <property type="project" value="InterPro"/>
</dbReference>
<evidence type="ECO:0000313" key="7">
    <source>
        <dbReference type="Proteomes" id="UP000247540"/>
    </source>
</evidence>
<dbReference type="OrthoDB" id="9154171at2"/>
<evidence type="ECO:0000256" key="3">
    <source>
        <dbReference type="ARBA" id="ARBA00022807"/>
    </source>
</evidence>
<proteinExistence type="predicted"/>
<dbReference type="InterPro" id="IPR038765">
    <property type="entry name" value="Papain-like_cys_pep_sf"/>
</dbReference>
<dbReference type="InterPro" id="IPR006473">
    <property type="entry name" value="Peptidase_C58_Yopt"/>
</dbReference>
<keyword evidence="1 6" id="KW-0645">Protease</keyword>
<evidence type="ECO:0000313" key="6">
    <source>
        <dbReference type="EMBL" id="PYE76002.1"/>
    </source>
</evidence>
<dbReference type="EMBL" id="QJTC01000017">
    <property type="protein sequence ID" value="PYE76002.1"/>
    <property type="molecule type" value="Genomic_DNA"/>
</dbReference>
<organism evidence="6 7">
    <name type="scientific">Xylophilus ampelinus</name>
    <dbReference type="NCBI Taxonomy" id="54067"/>
    <lineage>
        <taxon>Bacteria</taxon>
        <taxon>Pseudomonadati</taxon>
        <taxon>Pseudomonadota</taxon>
        <taxon>Betaproteobacteria</taxon>
        <taxon>Burkholderiales</taxon>
        <taxon>Xylophilus</taxon>
    </lineage>
</organism>
<dbReference type="RefSeq" id="WP_110466159.1">
    <property type="nucleotide sequence ID" value="NZ_JAMOFZ010000017.1"/>
</dbReference>
<keyword evidence="3" id="KW-0788">Thiol protease</keyword>
<dbReference type="CDD" id="cd20497">
    <property type="entry name" value="C58_YopT-like"/>
    <property type="match status" value="1"/>
</dbReference>